<dbReference type="OrthoDB" id="9789954at2"/>
<dbReference type="STRING" id="1193051.LEP1GSC017_0427"/>
<dbReference type="InterPro" id="IPR018656">
    <property type="entry name" value="DUF2087"/>
</dbReference>
<dbReference type="Proteomes" id="UP000294684">
    <property type="component" value="Unassembled WGS sequence"/>
</dbReference>
<dbReference type="GeneID" id="79829243"/>
<name>A0A4R8MM08_LEPME</name>
<organism evidence="2 3">
    <name type="scientific">Leptospira meyeri</name>
    <dbReference type="NCBI Taxonomy" id="29508"/>
    <lineage>
        <taxon>Bacteria</taxon>
        <taxon>Pseudomonadati</taxon>
        <taxon>Spirochaetota</taxon>
        <taxon>Spirochaetia</taxon>
        <taxon>Leptospirales</taxon>
        <taxon>Leptospiraceae</taxon>
        <taxon>Leptospira</taxon>
    </lineage>
</organism>
<comment type="caution">
    <text evidence="2">The sequence shown here is derived from an EMBL/GenBank/DDBJ whole genome shotgun (WGS) entry which is preliminary data.</text>
</comment>
<proteinExistence type="predicted"/>
<accession>A0A4R8MM08</accession>
<sequence length="224" mass="26694">MKNKEPLEKIDLTENLNLIKDSYLAIVRKYGKVPELLNENLNNFFSICIAAELRNFIETEYNDVNDIYKFVVISNRKTVLIEKTMILKNIRINYSNKNSSIQFISESGRVFNDDEYSLFLACTQTENIYLNSQNLALIKAYIPIKKLFTKDKNKLIWPRQTKLRNLILRFLSLGLEPNKKYSEKEINEYLSFYYNDFALLRRNLIDLNYLYRSKDGSIYYRHFV</sequence>
<gene>
    <name evidence="2" type="ORF">CLV96_4011</name>
</gene>
<evidence type="ECO:0000313" key="2">
    <source>
        <dbReference type="EMBL" id="TDY65974.1"/>
    </source>
</evidence>
<evidence type="ECO:0000313" key="3">
    <source>
        <dbReference type="Proteomes" id="UP000294684"/>
    </source>
</evidence>
<evidence type="ECO:0000259" key="1">
    <source>
        <dbReference type="Pfam" id="PF09860"/>
    </source>
</evidence>
<keyword evidence="3" id="KW-1185">Reference proteome</keyword>
<dbReference type="EMBL" id="SORO01000011">
    <property type="protein sequence ID" value="TDY65974.1"/>
    <property type="molecule type" value="Genomic_DNA"/>
</dbReference>
<reference evidence="2 3" key="1">
    <citation type="submission" date="2019-03" db="EMBL/GenBank/DDBJ databases">
        <title>Genomic Encyclopedia of Archaeal and Bacterial Type Strains, Phase II (KMG-II): from individual species to whole genera.</title>
        <authorList>
            <person name="Goeker M."/>
        </authorList>
    </citation>
    <scope>NUCLEOTIDE SEQUENCE [LARGE SCALE GENOMIC DNA]</scope>
    <source>
        <strain evidence="2 3">DSM 21537</strain>
    </source>
</reference>
<dbReference type="RefSeq" id="WP_004787795.1">
    <property type="nucleotide sequence ID" value="NZ_SORO01000011.1"/>
</dbReference>
<feature type="domain" description="DUF2087" evidence="1">
    <location>
        <begin position="157"/>
        <end position="221"/>
    </location>
</feature>
<dbReference type="Pfam" id="PF09860">
    <property type="entry name" value="DUF2087"/>
    <property type="match status" value="1"/>
</dbReference>
<dbReference type="AlphaFoldDB" id="A0A4R8MM08"/>
<protein>
    <recommendedName>
        <fullName evidence="1">DUF2087 domain-containing protein</fullName>
    </recommendedName>
</protein>